<organism evidence="1 2">
    <name type="scientific">Pyxidicoccus fallax</name>
    <dbReference type="NCBI Taxonomy" id="394095"/>
    <lineage>
        <taxon>Bacteria</taxon>
        <taxon>Pseudomonadati</taxon>
        <taxon>Myxococcota</taxon>
        <taxon>Myxococcia</taxon>
        <taxon>Myxococcales</taxon>
        <taxon>Cystobacterineae</taxon>
        <taxon>Myxococcaceae</taxon>
        <taxon>Pyxidicoccus</taxon>
    </lineage>
</organism>
<proteinExistence type="predicted"/>
<accession>A0A848L8H0</accession>
<name>A0A848L8H0_9BACT</name>
<dbReference type="RefSeq" id="WP_169344191.1">
    <property type="nucleotide sequence ID" value="NZ_JABJTR010000116.1"/>
</dbReference>
<keyword evidence="2" id="KW-1185">Reference proteome</keyword>
<gene>
    <name evidence="1" type="ORF">HG543_08340</name>
</gene>
<dbReference type="AlphaFoldDB" id="A0A848L8H0"/>
<sequence length="259" mass="28784">MWLWGCAGTPERGRTDRYGLDSATATCRQTPALCARMAGEETLLPVSRSVQVTASVGTAGSVVLRVLTEVERDRIREALEECADAARSEVILQLLDGKPPTEEKCRDEAEKDAQNQSVSWARKLGTEMHKVARECAQRRLGALRPGGFSLEPRYRFNPETRHWEFLSEETVRSLLSQGRSHELKGTIVPDIVIHTGDPLQALAIYDFKFPCVNPTQLPPWPLYPKGHAHAGQAQDIVYKKALKPQHGPTQIIPRLGATQ</sequence>
<dbReference type="Proteomes" id="UP000518300">
    <property type="component" value="Unassembled WGS sequence"/>
</dbReference>
<protein>
    <submittedName>
        <fullName evidence="1">Uncharacterized protein</fullName>
    </submittedName>
</protein>
<reference evidence="1 2" key="1">
    <citation type="submission" date="2020-04" db="EMBL/GenBank/DDBJ databases">
        <title>Draft genome of Pyxidicoccus fallax type strain.</title>
        <authorList>
            <person name="Whitworth D.E."/>
        </authorList>
    </citation>
    <scope>NUCLEOTIDE SEQUENCE [LARGE SCALE GENOMIC DNA]</scope>
    <source>
        <strain evidence="1 2">DSM 14698</strain>
    </source>
</reference>
<evidence type="ECO:0000313" key="1">
    <source>
        <dbReference type="EMBL" id="NMO14866.1"/>
    </source>
</evidence>
<evidence type="ECO:0000313" key="2">
    <source>
        <dbReference type="Proteomes" id="UP000518300"/>
    </source>
</evidence>
<comment type="caution">
    <text evidence="1">The sequence shown here is derived from an EMBL/GenBank/DDBJ whole genome shotgun (WGS) entry which is preliminary data.</text>
</comment>
<dbReference type="EMBL" id="JABBJJ010000027">
    <property type="protein sequence ID" value="NMO14866.1"/>
    <property type="molecule type" value="Genomic_DNA"/>
</dbReference>